<dbReference type="InterPro" id="IPR020904">
    <property type="entry name" value="Sc_DH/Rdtase_CS"/>
</dbReference>
<keyword evidence="6" id="KW-1185">Reference proteome</keyword>
<dbReference type="AlphaFoldDB" id="A0A427XVE1"/>
<evidence type="ECO:0000313" key="6">
    <source>
        <dbReference type="Proteomes" id="UP000279259"/>
    </source>
</evidence>
<dbReference type="GO" id="GO:0016491">
    <property type="term" value="F:oxidoreductase activity"/>
    <property type="evidence" value="ECO:0007669"/>
    <property type="project" value="UniProtKB-KW"/>
</dbReference>
<sequence>MSASALFDSVSGSNALSAASLFNVSGWVAVVTGGGTGLGLVTATTLAENGCKVYITGRRLEPLQEAVEAYKVRKNGYTHKGEIIAVQADVSTKEGSRVSRRASKEISKWRVALIRPEFREAIEKDEKWINILVNNHGVSHGCADINACEQTPEGLSKQMFENENFDAWRVLSHYRINCASYHFTTFAFLPLLAAAKSVGGYPEPGNIVNLSSMSGITKTSQRGQFGYNASKAATISLSHMQAAEFARRNLGVRVNCICPGYFPSVSRNDRHPPDANTGSEAHTAEFRNKWGIPFGRPGSAVDYAQCIFSLVTNQYVTGAEVVIDGGWLLESAF</sequence>
<keyword evidence="2" id="KW-0521">NADP</keyword>
<dbReference type="Pfam" id="PF00106">
    <property type="entry name" value="adh_short"/>
    <property type="match status" value="1"/>
</dbReference>
<comment type="similarity">
    <text evidence="1 4">Belongs to the short-chain dehydrogenases/reductases (SDR) family.</text>
</comment>
<dbReference type="PROSITE" id="PS00061">
    <property type="entry name" value="ADH_SHORT"/>
    <property type="match status" value="1"/>
</dbReference>
<dbReference type="OrthoDB" id="3819888at2759"/>
<keyword evidence="3" id="KW-0560">Oxidoreductase</keyword>
<evidence type="ECO:0000256" key="1">
    <source>
        <dbReference type="ARBA" id="ARBA00006484"/>
    </source>
</evidence>
<dbReference type="EMBL" id="RSCD01000026">
    <property type="protein sequence ID" value="RSH82849.1"/>
    <property type="molecule type" value="Genomic_DNA"/>
</dbReference>
<proteinExistence type="inferred from homology"/>
<dbReference type="Pfam" id="PF13561">
    <property type="entry name" value="adh_short_C2"/>
    <property type="match status" value="1"/>
</dbReference>
<accession>A0A427XVE1</accession>
<evidence type="ECO:0008006" key="7">
    <source>
        <dbReference type="Google" id="ProtNLM"/>
    </source>
</evidence>
<dbReference type="Gene3D" id="3.40.50.720">
    <property type="entry name" value="NAD(P)-binding Rossmann-like Domain"/>
    <property type="match status" value="1"/>
</dbReference>
<dbReference type="PANTHER" id="PTHR43618">
    <property type="entry name" value="7-ALPHA-HYDROXYSTEROID DEHYDROGENASE"/>
    <property type="match status" value="1"/>
</dbReference>
<gene>
    <name evidence="5" type="ORF">EHS25_005839</name>
</gene>
<dbReference type="InterPro" id="IPR002347">
    <property type="entry name" value="SDR_fam"/>
</dbReference>
<dbReference type="Proteomes" id="UP000279259">
    <property type="component" value="Unassembled WGS sequence"/>
</dbReference>
<dbReference type="PRINTS" id="PR00080">
    <property type="entry name" value="SDRFAMILY"/>
</dbReference>
<protein>
    <recommendedName>
        <fullName evidence="7">NAD(P)-binding protein</fullName>
    </recommendedName>
</protein>
<reference evidence="5 6" key="1">
    <citation type="submission" date="2018-11" db="EMBL/GenBank/DDBJ databases">
        <title>Genome sequence of Saitozyma podzolica DSM 27192.</title>
        <authorList>
            <person name="Aliyu H."/>
            <person name="Gorte O."/>
            <person name="Ochsenreither K."/>
        </authorList>
    </citation>
    <scope>NUCLEOTIDE SEQUENCE [LARGE SCALE GENOMIC DNA]</scope>
    <source>
        <strain evidence="5 6">DSM 27192</strain>
    </source>
</reference>
<dbReference type="SUPFAM" id="SSF51735">
    <property type="entry name" value="NAD(P)-binding Rossmann-fold domains"/>
    <property type="match status" value="1"/>
</dbReference>
<evidence type="ECO:0000256" key="4">
    <source>
        <dbReference type="RuleBase" id="RU000363"/>
    </source>
</evidence>
<organism evidence="5 6">
    <name type="scientific">Saitozyma podzolica</name>
    <dbReference type="NCBI Taxonomy" id="1890683"/>
    <lineage>
        <taxon>Eukaryota</taxon>
        <taxon>Fungi</taxon>
        <taxon>Dikarya</taxon>
        <taxon>Basidiomycota</taxon>
        <taxon>Agaricomycotina</taxon>
        <taxon>Tremellomycetes</taxon>
        <taxon>Tremellales</taxon>
        <taxon>Trimorphomycetaceae</taxon>
        <taxon>Saitozyma</taxon>
    </lineage>
</organism>
<dbReference type="InterPro" id="IPR052178">
    <property type="entry name" value="Sec_Metab_Biosynth_SDR"/>
</dbReference>
<comment type="caution">
    <text evidence="5">The sequence shown here is derived from an EMBL/GenBank/DDBJ whole genome shotgun (WGS) entry which is preliminary data.</text>
</comment>
<dbReference type="STRING" id="1890683.A0A427XVE1"/>
<name>A0A427XVE1_9TREE</name>
<dbReference type="PANTHER" id="PTHR43618:SF4">
    <property type="entry name" value="SHORT CHAIN DEHYDROGENASE_REDUCTASE FAMILY (AFU_ORTHOLOGUE AFUA_7G04540)"/>
    <property type="match status" value="1"/>
</dbReference>
<dbReference type="InterPro" id="IPR036291">
    <property type="entry name" value="NAD(P)-bd_dom_sf"/>
</dbReference>
<dbReference type="PRINTS" id="PR00081">
    <property type="entry name" value="GDHRDH"/>
</dbReference>
<evidence type="ECO:0000313" key="5">
    <source>
        <dbReference type="EMBL" id="RSH82849.1"/>
    </source>
</evidence>
<evidence type="ECO:0000256" key="2">
    <source>
        <dbReference type="ARBA" id="ARBA00022857"/>
    </source>
</evidence>
<dbReference type="CDD" id="cd05233">
    <property type="entry name" value="SDR_c"/>
    <property type="match status" value="1"/>
</dbReference>
<evidence type="ECO:0000256" key="3">
    <source>
        <dbReference type="ARBA" id="ARBA00023002"/>
    </source>
</evidence>